<dbReference type="Proteomes" id="UP000220959">
    <property type="component" value="Unassembled WGS sequence"/>
</dbReference>
<reference evidence="1 2" key="1">
    <citation type="journal article" date="2017" name="Front. Microbiol.">
        <title>New Insights into the Diversity of the Genus Faecalibacterium.</title>
        <authorList>
            <person name="Benevides L."/>
            <person name="Burman S."/>
            <person name="Martin R."/>
            <person name="Robert V."/>
            <person name="Thomas M."/>
            <person name="Miquel S."/>
            <person name="Chain F."/>
            <person name="Sokol H."/>
            <person name="Bermudez-Humaran L.G."/>
            <person name="Morrison M."/>
            <person name="Langella P."/>
            <person name="Azevedo V.A."/>
            <person name="Chatel J.M."/>
            <person name="Soares S."/>
        </authorList>
    </citation>
    <scope>NUCLEOTIDE SEQUENCE [LARGE SCALE GENOMIC DNA]</scope>
    <source>
        <strain evidence="2">CNCM I-4541</strain>
    </source>
</reference>
<name>A0ACC9CXX4_9FIRM</name>
<accession>A0ACC9CXX4</accession>
<evidence type="ECO:0000313" key="2">
    <source>
        <dbReference type="Proteomes" id="UP000220959"/>
    </source>
</evidence>
<organism evidence="1 2">
    <name type="scientific">Faecalibacterium langellae</name>
    <dbReference type="NCBI Taxonomy" id="3435293"/>
    <lineage>
        <taxon>Bacteria</taxon>
        <taxon>Bacillati</taxon>
        <taxon>Bacillota</taxon>
        <taxon>Clostridia</taxon>
        <taxon>Eubacteriales</taxon>
        <taxon>Oscillospiraceae</taxon>
        <taxon>Faecalibacterium</taxon>
    </lineage>
</organism>
<comment type="caution">
    <text evidence="1">The sequence shown here is derived from an EMBL/GenBank/DDBJ whole genome shotgun (WGS) entry which is preliminary data.</text>
</comment>
<sequence length="181" mass="20344">MFSTGISYNEAESAIQKLDPSMRADYEKSLSDLRKAETVYAEEGRQAISYMGLALNLENAMQELAATKSLLDQEREKCQFLDRSIFPMLLLLCGFLSAFIIPLLAHSLSFSPLLAVAGSIAFSVILSLIGIVYTYGISEHLGKDPDFYLLYKSSQKVKLAFFVLLPLMVEIIYGIIEYFRR</sequence>
<protein>
    <submittedName>
        <fullName evidence="1">Uncharacterized protein</fullName>
    </submittedName>
</protein>
<evidence type="ECO:0000313" key="1">
    <source>
        <dbReference type="EMBL" id="PDX60563.1"/>
    </source>
</evidence>
<keyword evidence="2" id="KW-1185">Reference proteome</keyword>
<gene>
    <name evidence="1" type="ORF">CGS49_11300</name>
</gene>
<dbReference type="EMBL" id="NMTR01000021">
    <property type="protein sequence ID" value="PDX60563.1"/>
    <property type="molecule type" value="Genomic_DNA"/>
</dbReference>
<proteinExistence type="predicted"/>